<protein>
    <recommendedName>
        <fullName evidence="3">Phage tail assembly protein</fullName>
    </recommendedName>
</protein>
<name>A0A090G422_MESPL</name>
<organism evidence="1 2">
    <name type="scientific">Mesorhizobium plurifarium</name>
    <dbReference type="NCBI Taxonomy" id="69974"/>
    <lineage>
        <taxon>Bacteria</taxon>
        <taxon>Pseudomonadati</taxon>
        <taxon>Pseudomonadota</taxon>
        <taxon>Alphaproteobacteria</taxon>
        <taxon>Hyphomicrobiales</taxon>
        <taxon>Phyllobacteriaceae</taxon>
        <taxon>Mesorhizobium</taxon>
    </lineage>
</organism>
<gene>
    <name evidence="1" type="ORF">MPL3365_210101</name>
</gene>
<accession>A0A090G422</accession>
<reference evidence="1 2" key="1">
    <citation type="submission" date="2014-08" db="EMBL/GenBank/DDBJ databases">
        <authorList>
            <person name="Moulin Lionel"/>
        </authorList>
    </citation>
    <scope>NUCLEOTIDE SEQUENCE [LARGE SCALE GENOMIC DNA]</scope>
</reference>
<proteinExistence type="predicted"/>
<evidence type="ECO:0000313" key="1">
    <source>
        <dbReference type="EMBL" id="CDX55869.1"/>
    </source>
</evidence>
<dbReference type="InterPro" id="IPR019289">
    <property type="entry name" value="Phage_tail_E/E"/>
</dbReference>
<dbReference type="EMBL" id="CCNE01000014">
    <property type="protein sequence ID" value="CDX55869.1"/>
    <property type="molecule type" value="Genomic_DNA"/>
</dbReference>
<sequence>MMPPKNAIEDFMTGADEAPVTAAETLAEAAADEEVSLDLADADYRYLTLQRPLTRGGGKIARIRMRPAMLEDIDDWSNAEISNRELLARLCDLPAAVLKKLAWDDAEALMEIFHQVVPEFVFAAAKDDA</sequence>
<evidence type="ECO:0000313" key="2">
    <source>
        <dbReference type="Proteomes" id="UP000046122"/>
    </source>
</evidence>
<dbReference type="AlphaFoldDB" id="A0A090G422"/>
<dbReference type="Pfam" id="PF10109">
    <property type="entry name" value="Phage_TAC_7"/>
    <property type="match status" value="1"/>
</dbReference>
<dbReference type="Proteomes" id="UP000046122">
    <property type="component" value="Unassembled WGS sequence"/>
</dbReference>
<evidence type="ECO:0008006" key="3">
    <source>
        <dbReference type="Google" id="ProtNLM"/>
    </source>
</evidence>